<keyword evidence="3" id="KW-1185">Reference proteome</keyword>
<dbReference type="Proteomes" id="UP000785679">
    <property type="component" value="Unassembled WGS sequence"/>
</dbReference>
<comment type="caution">
    <text evidence="2">The sequence shown here is derived from an EMBL/GenBank/DDBJ whole genome shotgun (WGS) entry which is preliminary data.</text>
</comment>
<dbReference type="EMBL" id="RRYP01004194">
    <property type="protein sequence ID" value="TNV83076.1"/>
    <property type="molecule type" value="Genomic_DNA"/>
</dbReference>
<protein>
    <recommendedName>
        <fullName evidence="1">TLDc domain-containing protein</fullName>
    </recommendedName>
</protein>
<reference evidence="2" key="1">
    <citation type="submission" date="2019-06" db="EMBL/GenBank/DDBJ databases">
        <authorList>
            <person name="Zheng W."/>
        </authorList>
    </citation>
    <scope>NUCLEOTIDE SEQUENCE</scope>
    <source>
        <strain evidence="2">QDHG01</strain>
    </source>
</reference>
<evidence type="ECO:0000313" key="2">
    <source>
        <dbReference type="EMBL" id="TNV83076.1"/>
    </source>
</evidence>
<organism evidence="2 3">
    <name type="scientific">Halteria grandinella</name>
    <dbReference type="NCBI Taxonomy" id="5974"/>
    <lineage>
        <taxon>Eukaryota</taxon>
        <taxon>Sar</taxon>
        <taxon>Alveolata</taxon>
        <taxon>Ciliophora</taxon>
        <taxon>Intramacronucleata</taxon>
        <taxon>Spirotrichea</taxon>
        <taxon>Stichotrichia</taxon>
        <taxon>Sporadotrichida</taxon>
        <taxon>Halteriidae</taxon>
        <taxon>Halteria</taxon>
    </lineage>
</organism>
<dbReference type="AlphaFoldDB" id="A0A8J8T697"/>
<evidence type="ECO:0000259" key="1">
    <source>
        <dbReference type="PROSITE" id="PS51886"/>
    </source>
</evidence>
<sequence length="275" mass="31753">MSNIEIEIIMTKQEAFITKLDQQYSTDLQLHHFALGKLKGKYLITVVLSYSYSLDSTRELLTRSEKQFRRLYIYNAKMISQFLIKWSVVSLPRHPDALITTPEHLEILQCGLRGKRFELELIMKGSSDGKSASVFHSLCDNQGPTVMVIKSGEQYFGGFTQKSWRSPRVSEYECDQEAFLFSFTKQSVHASRGQNTQCLQHRADMLGSFCGPRGEDLYMGEYHQQLFLGDAFKRTNLFQQPSRVSSRYLAAPNTSYFKPDFIVDDLEVYKLKFIL</sequence>
<proteinExistence type="predicted"/>
<dbReference type="InterPro" id="IPR006571">
    <property type="entry name" value="TLDc_dom"/>
</dbReference>
<dbReference type="Pfam" id="PF07534">
    <property type="entry name" value="TLD"/>
    <property type="match status" value="1"/>
</dbReference>
<dbReference type="SMART" id="SM00584">
    <property type="entry name" value="TLDc"/>
    <property type="match status" value="1"/>
</dbReference>
<dbReference type="OrthoDB" id="25620at2759"/>
<name>A0A8J8T697_HALGN</name>
<feature type="domain" description="TLDc" evidence="1">
    <location>
        <begin position="97"/>
        <end position="272"/>
    </location>
</feature>
<dbReference type="PROSITE" id="PS51886">
    <property type="entry name" value="TLDC"/>
    <property type="match status" value="1"/>
</dbReference>
<accession>A0A8J8T697</accession>
<evidence type="ECO:0000313" key="3">
    <source>
        <dbReference type="Proteomes" id="UP000785679"/>
    </source>
</evidence>
<gene>
    <name evidence="2" type="ORF">FGO68_gene2782</name>
</gene>